<keyword evidence="5" id="KW-0472">Membrane</keyword>
<dbReference type="FunFam" id="3.30.420.10:FF:000045">
    <property type="entry name" value="3'-5' exonuclease DinG"/>
    <property type="match status" value="1"/>
</dbReference>
<evidence type="ECO:0000256" key="5">
    <source>
        <dbReference type="SAM" id="Phobius"/>
    </source>
</evidence>
<dbReference type="Pfam" id="PF00929">
    <property type="entry name" value="RNase_T"/>
    <property type="match status" value="1"/>
</dbReference>
<dbReference type="InterPro" id="IPR036397">
    <property type="entry name" value="RNaseH_sf"/>
</dbReference>
<dbReference type="CDD" id="cd06127">
    <property type="entry name" value="DEDDh"/>
    <property type="match status" value="1"/>
</dbReference>
<comment type="catalytic activity">
    <reaction evidence="4">
        <text>DNA(n) + a 2'-deoxyribonucleoside 5'-triphosphate = DNA(n+1) + diphosphate</text>
        <dbReference type="Rhea" id="RHEA:22508"/>
        <dbReference type="Rhea" id="RHEA-COMP:17339"/>
        <dbReference type="Rhea" id="RHEA-COMP:17340"/>
        <dbReference type="ChEBI" id="CHEBI:33019"/>
        <dbReference type="ChEBI" id="CHEBI:61560"/>
        <dbReference type="ChEBI" id="CHEBI:173112"/>
        <dbReference type="EC" id="2.7.7.7"/>
    </reaction>
</comment>
<feature type="transmembrane region" description="Helical" evidence="5">
    <location>
        <begin position="137"/>
        <end position="160"/>
    </location>
</feature>
<name>A0A4R6B354_9RHOB</name>
<keyword evidence="5" id="KW-1133">Transmembrane helix</keyword>
<comment type="subunit">
    <text evidence="3">DNA polymerase III contains a core (composed of alpha, epsilon and theta chains) that associates with a tau subunit. This core dimerizes to form the POLIII' complex. PolIII' associates with the gamma complex (composed of gamma, delta, delta', psi and chi chains) and with the beta chain to form the complete DNA polymerase III complex.</text>
</comment>
<accession>A0A4R6B354</accession>
<dbReference type="Gene3D" id="3.30.420.10">
    <property type="entry name" value="Ribonuclease H-like superfamily/Ribonuclease H"/>
    <property type="match status" value="1"/>
</dbReference>
<dbReference type="Gene3D" id="3.30.450.20">
    <property type="entry name" value="PAS domain"/>
    <property type="match status" value="1"/>
</dbReference>
<evidence type="ECO:0000313" key="8">
    <source>
        <dbReference type="Proteomes" id="UP000294562"/>
    </source>
</evidence>
<dbReference type="NCBIfam" id="TIGR00573">
    <property type="entry name" value="dnaq"/>
    <property type="match status" value="1"/>
</dbReference>
<evidence type="ECO:0000256" key="2">
    <source>
        <dbReference type="ARBA" id="ARBA00025483"/>
    </source>
</evidence>
<organism evidence="7 8">
    <name type="scientific">Meridianimarinicoccus aquatilis</name>
    <dbReference type="NCBI Taxonomy" id="2552766"/>
    <lineage>
        <taxon>Bacteria</taxon>
        <taxon>Pseudomonadati</taxon>
        <taxon>Pseudomonadota</taxon>
        <taxon>Alphaproteobacteria</taxon>
        <taxon>Rhodobacterales</taxon>
        <taxon>Paracoccaceae</taxon>
        <taxon>Meridianimarinicoccus</taxon>
    </lineage>
</organism>
<proteinExistence type="predicted"/>
<feature type="transmembrane region" description="Helical" evidence="5">
    <location>
        <begin position="101"/>
        <end position="125"/>
    </location>
</feature>
<dbReference type="GO" id="GO:0003887">
    <property type="term" value="F:DNA-directed DNA polymerase activity"/>
    <property type="evidence" value="ECO:0007669"/>
    <property type="project" value="UniProtKB-EC"/>
</dbReference>
<feature type="domain" description="Exonuclease" evidence="6">
    <location>
        <begin position="592"/>
        <end position="762"/>
    </location>
</feature>
<dbReference type="InterPro" id="IPR006054">
    <property type="entry name" value="DnaQ"/>
</dbReference>
<dbReference type="EC" id="2.7.7.7" evidence="1"/>
<dbReference type="GO" id="GO:0003677">
    <property type="term" value="F:DNA binding"/>
    <property type="evidence" value="ECO:0007669"/>
    <property type="project" value="InterPro"/>
</dbReference>
<dbReference type="Proteomes" id="UP000294562">
    <property type="component" value="Unassembled WGS sequence"/>
</dbReference>
<protein>
    <recommendedName>
        <fullName evidence="1">DNA-directed DNA polymerase</fullName>
        <ecNumber evidence="1">2.7.7.7</ecNumber>
    </recommendedName>
</protein>
<dbReference type="InterPro" id="IPR013520">
    <property type="entry name" value="Ribonucl_H"/>
</dbReference>
<dbReference type="InterPro" id="IPR012337">
    <property type="entry name" value="RNaseH-like_sf"/>
</dbReference>
<gene>
    <name evidence="7" type="ORF">E2L05_04210</name>
</gene>
<evidence type="ECO:0000256" key="1">
    <source>
        <dbReference type="ARBA" id="ARBA00012417"/>
    </source>
</evidence>
<comment type="caution">
    <text evidence="7">The sequence shown here is derived from an EMBL/GenBank/DDBJ whole genome shotgun (WGS) entry which is preliminary data.</text>
</comment>
<keyword evidence="5" id="KW-0812">Transmembrane</keyword>
<dbReference type="SMART" id="SM00479">
    <property type="entry name" value="EXOIII"/>
    <property type="match status" value="1"/>
</dbReference>
<dbReference type="GO" id="GO:0008408">
    <property type="term" value="F:3'-5' exonuclease activity"/>
    <property type="evidence" value="ECO:0007669"/>
    <property type="project" value="TreeGrafter"/>
</dbReference>
<dbReference type="GO" id="GO:0045004">
    <property type="term" value="P:DNA replication proofreading"/>
    <property type="evidence" value="ECO:0007669"/>
    <property type="project" value="TreeGrafter"/>
</dbReference>
<dbReference type="AlphaFoldDB" id="A0A4R6B354"/>
<reference evidence="7 8" key="1">
    <citation type="submission" date="2019-03" db="EMBL/GenBank/DDBJ databases">
        <title>Rhodobacteraceae bacterium SM1902, a new member of the family Rhodobacteraceae isolated from Yantai.</title>
        <authorList>
            <person name="Sun Y."/>
        </authorList>
    </citation>
    <scope>NUCLEOTIDE SEQUENCE [LARGE SCALE GENOMIC DNA]</scope>
    <source>
        <strain evidence="7 8">SM1902</strain>
    </source>
</reference>
<evidence type="ECO:0000259" key="6">
    <source>
        <dbReference type="SMART" id="SM00479"/>
    </source>
</evidence>
<keyword evidence="8" id="KW-1185">Reference proteome</keyword>
<dbReference type="EMBL" id="SMZO01000006">
    <property type="protein sequence ID" value="TDL90722.1"/>
    <property type="molecule type" value="Genomic_DNA"/>
</dbReference>
<evidence type="ECO:0000256" key="4">
    <source>
        <dbReference type="ARBA" id="ARBA00049244"/>
    </source>
</evidence>
<sequence>MNRQHSRPCALIRRIWLWPWSWGETLQCSACARTSASPTHLHGPGSWLSRTATVPLINGEPRHLGQMCNLNSRSTQRPSERQRWKFWRSTRKMLTRLSLRLRVFLFFAALALGAVVVILGSLWFAASRGAADNPASALMTGGIMAAFLVTGLIITVWWLFDENVAKAIERLSSELRARTHATVNAQMDTNPARYLGDLAPAAGAVVETLSDARGKIELSIAEQTKRLEEQTAQLGALLSDVQAGLVLCSAAHRLVFYNGPAVELLQGTGRPRLDRSVFDLLREGPIQRTYRRLLASDENDAELLVSTTGCSRVLAAHMRLVSGALGIGNVPGYVLTLRDVSSDLRLHTERERLLSETVNSLRAPAASLRALLDMDEAHPELEERLTADIRREAMELTAIVQSVSMRHDARQDMWWPMQDVRASHLIDALRGQLGDDGPSISAPTVFLQLHCDAFALVNILAALIERAVESGLAKAFTIDVTDDSPGALLTIGWQGGLMAMEMLLAELDEPVRDSPLAVTGREILDFHNTDIWPQRLKDGRAALVLPLHHAQRTTPIDLNASKIAERPTVFDFDLLNRVPDGSKSGKRLRDLTYVVFDTETTGLDPKGGDEIVQLAAVRLVNGKRVDGETLNQFVDPERSIPAASTKVHGITDEMVAGAPTIDVVGARFHRICEHAVLVAHNAPFDMAFFHKQADRIGARFDHPVFDTVLLSAILFGQGETHTLDALADRFGVVIPEEDRHTALGDTIATAEVFQRMIPMLEARGLDTFDAVLEAMQKNSRLLREMKARIG</sequence>
<dbReference type="PANTHER" id="PTHR30231:SF41">
    <property type="entry name" value="DNA POLYMERASE III SUBUNIT EPSILON"/>
    <property type="match status" value="1"/>
</dbReference>
<dbReference type="PANTHER" id="PTHR30231">
    <property type="entry name" value="DNA POLYMERASE III SUBUNIT EPSILON"/>
    <property type="match status" value="1"/>
</dbReference>
<dbReference type="SUPFAM" id="SSF53098">
    <property type="entry name" value="Ribonuclease H-like"/>
    <property type="match status" value="1"/>
</dbReference>
<comment type="function">
    <text evidence="2">DNA polymerase III is a complex, multichain enzyme responsible for most of the replicative synthesis in bacteria. The epsilon subunit contain the editing function and is a proofreading 3'-5' exonuclease.</text>
</comment>
<dbReference type="GO" id="GO:0005829">
    <property type="term" value="C:cytosol"/>
    <property type="evidence" value="ECO:0007669"/>
    <property type="project" value="TreeGrafter"/>
</dbReference>
<dbReference type="OrthoDB" id="9804290at2"/>
<evidence type="ECO:0000256" key="3">
    <source>
        <dbReference type="ARBA" id="ARBA00026073"/>
    </source>
</evidence>
<evidence type="ECO:0000313" key="7">
    <source>
        <dbReference type="EMBL" id="TDL90722.1"/>
    </source>
</evidence>